<dbReference type="RefSeq" id="WP_230512712.1">
    <property type="nucleotide sequence ID" value="NZ_JAJITD010000017.1"/>
</dbReference>
<reference evidence="3 4" key="1">
    <citation type="submission" date="2021-11" db="EMBL/GenBank/DDBJ databases">
        <authorList>
            <person name="Oh E.-T."/>
            <person name="Kim S.-B."/>
        </authorList>
    </citation>
    <scope>NUCLEOTIDE SEQUENCE [LARGE SCALE GENOMIC DNA]</scope>
    <source>
        <strain evidence="3 4">MMS20-SJTR3</strain>
    </source>
</reference>
<evidence type="ECO:0000313" key="3">
    <source>
        <dbReference type="EMBL" id="MCC8396370.1"/>
    </source>
</evidence>
<organism evidence="3 4">
    <name type="scientific">Paraburkholderia sejongensis</name>
    <dbReference type="NCBI Taxonomy" id="2886946"/>
    <lineage>
        <taxon>Bacteria</taxon>
        <taxon>Pseudomonadati</taxon>
        <taxon>Pseudomonadota</taxon>
        <taxon>Betaproteobacteria</taxon>
        <taxon>Burkholderiales</taxon>
        <taxon>Burkholderiaceae</taxon>
        <taxon>Paraburkholderia</taxon>
    </lineage>
</organism>
<evidence type="ECO:0000256" key="1">
    <source>
        <dbReference type="SAM" id="MobiDB-lite"/>
    </source>
</evidence>
<sequence>MDTTLKLGDLAIVLATFGGPIAAVQIQKYLDRRGETNRRQVAVFRALMGTRATPNSPDHVNALNAVPLEFHKVESVTGAWSDLLMHLNTDSKAHPDQWQRMRIDRFLSLLKAMGAHLKYKFREAELQDHAYFPEWQGMLMAEQDLLRKGLLDLLTGKTSLPMTVTGFPADPEMAKRTAALQGLLIEWLEGKRAPHLGAAPEASAPPPNERNNRPS</sequence>
<accession>A0ABS8K2J7</accession>
<feature type="region of interest" description="Disordered" evidence="1">
    <location>
        <begin position="195"/>
        <end position="215"/>
    </location>
</feature>
<dbReference type="EMBL" id="JAJITD010000017">
    <property type="protein sequence ID" value="MCC8396370.1"/>
    <property type="molecule type" value="Genomic_DNA"/>
</dbReference>
<dbReference type="Proteomes" id="UP001431019">
    <property type="component" value="Unassembled WGS sequence"/>
</dbReference>
<comment type="caution">
    <text evidence="3">The sequence shown here is derived from an EMBL/GenBank/DDBJ whole genome shotgun (WGS) entry which is preliminary data.</text>
</comment>
<proteinExistence type="predicted"/>
<gene>
    <name evidence="3" type="ORF">LJ656_27645</name>
</gene>
<feature type="domain" description="DUF6680" evidence="2">
    <location>
        <begin position="7"/>
        <end position="168"/>
    </location>
</feature>
<name>A0ABS8K2J7_9BURK</name>
<dbReference type="Pfam" id="PF20385">
    <property type="entry name" value="DUF6680"/>
    <property type="match status" value="1"/>
</dbReference>
<dbReference type="InterPro" id="IPR046502">
    <property type="entry name" value="DUF6680"/>
</dbReference>
<evidence type="ECO:0000259" key="2">
    <source>
        <dbReference type="Pfam" id="PF20385"/>
    </source>
</evidence>
<keyword evidence="4" id="KW-1185">Reference proteome</keyword>
<protein>
    <recommendedName>
        <fullName evidence="2">DUF6680 domain-containing protein</fullName>
    </recommendedName>
</protein>
<evidence type="ECO:0000313" key="4">
    <source>
        <dbReference type="Proteomes" id="UP001431019"/>
    </source>
</evidence>